<keyword evidence="4" id="KW-1185">Reference proteome</keyword>
<sequence length="269" mass="30329">MNRQVPEKIAIVGNGKMAKHMIRYFELVSQPYVQWFRPSNTFNASAQSNRSRLGLFKQKLNKILNHSNDSLAASITDVSTVLLLIPDDQIEEFITKQPSLQGKNLVHFSGSLFTDKAAGCHPLMTFGEGLYDLPRYQSIPFVIDEHVEFNQLFPLFSNPVHAIKPEQKCMYHAMCVMAGNFAQLMWQATGKELHQMGLPADLMSEYLQQNTANFIKDPASSATGPLVRGDSNAIKKHQKALINHPLGNLYQAFCDVYDNEIKTLKRSQV</sequence>
<evidence type="ECO:0000256" key="1">
    <source>
        <dbReference type="ARBA" id="ARBA00023002"/>
    </source>
</evidence>
<keyword evidence="1" id="KW-0560">Oxidoreductase</keyword>
<evidence type="ECO:0000313" key="4">
    <source>
        <dbReference type="Proteomes" id="UP000295724"/>
    </source>
</evidence>
<dbReference type="SUPFAM" id="SSF51735">
    <property type="entry name" value="NAD(P)-binding Rossmann-fold domains"/>
    <property type="match status" value="1"/>
</dbReference>
<comment type="caution">
    <text evidence="3">The sequence shown here is derived from an EMBL/GenBank/DDBJ whole genome shotgun (WGS) entry which is preliminary data.</text>
</comment>
<dbReference type="Gene3D" id="1.10.1040.20">
    <property type="entry name" value="ProC-like, C-terminal domain"/>
    <property type="match status" value="1"/>
</dbReference>
<dbReference type="Pfam" id="PF10728">
    <property type="entry name" value="DUF2520"/>
    <property type="match status" value="1"/>
</dbReference>
<dbReference type="InterPro" id="IPR008927">
    <property type="entry name" value="6-PGluconate_DH-like_C_sf"/>
</dbReference>
<evidence type="ECO:0000313" key="3">
    <source>
        <dbReference type="EMBL" id="TDR20854.1"/>
    </source>
</evidence>
<gene>
    <name evidence="3" type="ORF">C8D91_1832</name>
</gene>
<dbReference type="GO" id="GO:0016491">
    <property type="term" value="F:oxidoreductase activity"/>
    <property type="evidence" value="ECO:0007669"/>
    <property type="project" value="UniProtKB-KW"/>
</dbReference>
<proteinExistence type="predicted"/>
<dbReference type="Gene3D" id="3.40.50.720">
    <property type="entry name" value="NAD(P)-binding Rossmann-like Domain"/>
    <property type="match status" value="1"/>
</dbReference>
<feature type="domain" description="DUF2520" evidence="2">
    <location>
        <begin position="150"/>
        <end position="253"/>
    </location>
</feature>
<reference evidence="3 4" key="1">
    <citation type="submission" date="2019-03" db="EMBL/GenBank/DDBJ databases">
        <title>Genomic Encyclopedia of Type Strains, Phase IV (KMG-IV): sequencing the most valuable type-strain genomes for metagenomic binning, comparative biology and taxonomic classification.</title>
        <authorList>
            <person name="Goeker M."/>
        </authorList>
    </citation>
    <scope>NUCLEOTIDE SEQUENCE [LARGE SCALE GENOMIC DNA]</scope>
    <source>
        <strain evidence="3 4">DSM 25488</strain>
    </source>
</reference>
<dbReference type="InterPro" id="IPR037108">
    <property type="entry name" value="TM1727-like_C_sf"/>
</dbReference>
<organism evidence="3 4">
    <name type="scientific">Marinicella litoralis</name>
    <dbReference type="NCBI Taxonomy" id="644220"/>
    <lineage>
        <taxon>Bacteria</taxon>
        <taxon>Pseudomonadati</taxon>
        <taxon>Pseudomonadota</taxon>
        <taxon>Gammaproteobacteria</taxon>
        <taxon>Lysobacterales</taxon>
        <taxon>Marinicellaceae</taxon>
        <taxon>Marinicella</taxon>
    </lineage>
</organism>
<evidence type="ECO:0000259" key="2">
    <source>
        <dbReference type="Pfam" id="PF10728"/>
    </source>
</evidence>
<dbReference type="InterPro" id="IPR036291">
    <property type="entry name" value="NAD(P)-bd_dom_sf"/>
</dbReference>
<dbReference type="InterPro" id="IPR018931">
    <property type="entry name" value="DUF2520"/>
</dbReference>
<dbReference type="AlphaFoldDB" id="A0A4R6XS52"/>
<dbReference type="OrthoDB" id="8650434at2"/>
<dbReference type="Proteomes" id="UP000295724">
    <property type="component" value="Unassembled WGS sequence"/>
</dbReference>
<dbReference type="PANTHER" id="PTHR40459">
    <property type="entry name" value="CONSERVED HYPOTHETICAL ALANINE AND LEUCINE RICH PROTEIN"/>
    <property type="match status" value="1"/>
</dbReference>
<dbReference type="EMBL" id="SNZB01000003">
    <property type="protein sequence ID" value="TDR20854.1"/>
    <property type="molecule type" value="Genomic_DNA"/>
</dbReference>
<accession>A0A4R6XS52</accession>
<dbReference type="SUPFAM" id="SSF48179">
    <property type="entry name" value="6-phosphogluconate dehydrogenase C-terminal domain-like"/>
    <property type="match status" value="1"/>
</dbReference>
<dbReference type="PANTHER" id="PTHR40459:SF1">
    <property type="entry name" value="CONSERVED HYPOTHETICAL ALANINE AND LEUCINE RICH PROTEIN"/>
    <property type="match status" value="1"/>
</dbReference>
<protein>
    <submittedName>
        <fullName evidence="3">Putative short-subunit dehydrogenase-like oxidoreductase (DUF2520 family)</fullName>
    </submittedName>
</protein>
<dbReference type="RefSeq" id="WP_099018676.1">
    <property type="nucleotide sequence ID" value="NZ_NIHB01000001.1"/>
</dbReference>
<name>A0A4R6XS52_9GAMM</name>